<reference evidence="3 4" key="1">
    <citation type="submission" date="2016-08" db="EMBL/GenBank/DDBJ databases">
        <title>Complete Genome Sequence Of The Indigo Reducing Clostridium isatidis DSM15098.</title>
        <authorList>
            <person name="Little G.T."/>
            <person name="Minton N.P."/>
        </authorList>
    </citation>
    <scope>NUCLEOTIDE SEQUENCE [LARGE SCALE GENOMIC DNA]</scope>
    <source>
        <strain evidence="3 4">DSM 15098</strain>
    </source>
</reference>
<dbReference type="Pfam" id="PF01590">
    <property type="entry name" value="GAF"/>
    <property type="match status" value="1"/>
</dbReference>
<dbReference type="RefSeq" id="WP_119865669.1">
    <property type="nucleotide sequence ID" value="NZ_CP016786.1"/>
</dbReference>
<dbReference type="GO" id="GO:0016301">
    <property type="term" value="F:kinase activity"/>
    <property type="evidence" value="ECO:0007669"/>
    <property type="project" value="UniProtKB-KW"/>
</dbReference>
<dbReference type="InterPro" id="IPR029787">
    <property type="entry name" value="Nucleotide_cyclase"/>
</dbReference>
<dbReference type="GO" id="GO:0052621">
    <property type="term" value="F:diguanylate cyclase activity"/>
    <property type="evidence" value="ECO:0007669"/>
    <property type="project" value="TreeGrafter"/>
</dbReference>
<dbReference type="InterPro" id="IPR000160">
    <property type="entry name" value="GGDEF_dom"/>
</dbReference>
<keyword evidence="3" id="KW-0808">Transferase</keyword>
<dbReference type="AlphaFoldDB" id="A0A343JDC7"/>
<dbReference type="Gene3D" id="3.30.450.40">
    <property type="match status" value="1"/>
</dbReference>
<dbReference type="SUPFAM" id="SSF55073">
    <property type="entry name" value="Nucleotide cyclase"/>
    <property type="match status" value="1"/>
</dbReference>
<dbReference type="FunFam" id="3.30.70.270:FF:000001">
    <property type="entry name" value="Diguanylate cyclase domain protein"/>
    <property type="match status" value="1"/>
</dbReference>
<evidence type="ECO:0000259" key="2">
    <source>
        <dbReference type="PROSITE" id="PS50887"/>
    </source>
</evidence>
<dbReference type="SMART" id="SM00267">
    <property type="entry name" value="GGDEF"/>
    <property type="match status" value="1"/>
</dbReference>
<feature type="coiled-coil region" evidence="1">
    <location>
        <begin position="19"/>
        <end position="46"/>
    </location>
</feature>
<dbReference type="NCBIfam" id="TIGR00254">
    <property type="entry name" value="GGDEF"/>
    <property type="match status" value="1"/>
</dbReference>
<dbReference type="CDD" id="cd01949">
    <property type="entry name" value="GGDEF"/>
    <property type="match status" value="1"/>
</dbReference>
<gene>
    <name evidence="3" type="ORF">BEN51_08585</name>
</gene>
<protein>
    <submittedName>
        <fullName evidence="3">Histidine kinase</fullName>
    </submittedName>
</protein>
<evidence type="ECO:0000313" key="4">
    <source>
        <dbReference type="Proteomes" id="UP000264883"/>
    </source>
</evidence>
<dbReference type="Proteomes" id="UP000264883">
    <property type="component" value="Chromosome"/>
</dbReference>
<proteinExistence type="predicted"/>
<dbReference type="InterPro" id="IPR003018">
    <property type="entry name" value="GAF"/>
</dbReference>
<feature type="domain" description="GGDEF" evidence="2">
    <location>
        <begin position="223"/>
        <end position="357"/>
    </location>
</feature>
<dbReference type="KEGG" id="cia:BEN51_08585"/>
<dbReference type="InterPro" id="IPR050469">
    <property type="entry name" value="Diguanylate_Cyclase"/>
</dbReference>
<evidence type="ECO:0000256" key="1">
    <source>
        <dbReference type="SAM" id="Coils"/>
    </source>
</evidence>
<keyword evidence="4" id="KW-1185">Reference proteome</keyword>
<dbReference type="PANTHER" id="PTHR45138:SF9">
    <property type="entry name" value="DIGUANYLATE CYCLASE DGCM-RELATED"/>
    <property type="match status" value="1"/>
</dbReference>
<dbReference type="SMART" id="SM00065">
    <property type="entry name" value="GAF"/>
    <property type="match status" value="1"/>
</dbReference>
<keyword evidence="1" id="KW-0175">Coiled coil</keyword>
<dbReference type="OrthoDB" id="9805474at2"/>
<dbReference type="Gene3D" id="3.30.70.270">
    <property type="match status" value="1"/>
</dbReference>
<keyword evidence="3" id="KW-0418">Kinase</keyword>
<accession>A0A343JDC7</accession>
<dbReference type="PANTHER" id="PTHR45138">
    <property type="entry name" value="REGULATORY COMPONENTS OF SENSORY TRANSDUCTION SYSTEM"/>
    <property type="match status" value="1"/>
</dbReference>
<dbReference type="InterPro" id="IPR029016">
    <property type="entry name" value="GAF-like_dom_sf"/>
</dbReference>
<organism evidence="3 4">
    <name type="scientific">Clostridium isatidis</name>
    <dbReference type="NCBI Taxonomy" id="182773"/>
    <lineage>
        <taxon>Bacteria</taxon>
        <taxon>Bacillati</taxon>
        <taxon>Bacillota</taxon>
        <taxon>Clostridia</taxon>
        <taxon>Eubacteriales</taxon>
        <taxon>Clostridiaceae</taxon>
        <taxon>Clostridium</taxon>
    </lineage>
</organism>
<dbReference type="PROSITE" id="PS50887">
    <property type="entry name" value="GGDEF"/>
    <property type="match status" value="1"/>
</dbReference>
<evidence type="ECO:0000313" key="3">
    <source>
        <dbReference type="EMBL" id="ASW43535.1"/>
    </source>
</evidence>
<dbReference type="InterPro" id="IPR043128">
    <property type="entry name" value="Rev_trsase/Diguanyl_cyclase"/>
</dbReference>
<name>A0A343JDC7_9CLOT</name>
<dbReference type="EMBL" id="CP016786">
    <property type="protein sequence ID" value="ASW43535.1"/>
    <property type="molecule type" value="Genomic_DNA"/>
</dbReference>
<dbReference type="SUPFAM" id="SSF55781">
    <property type="entry name" value="GAF domain-like"/>
    <property type="match status" value="1"/>
</dbReference>
<sequence>MDDYKFRYHQLKMEYEGYQKITEEKIQQLSSENIQYQKNLDMLSNVILISNYINSNLSSNNIISMINDMIIGIIGVAQSTIYLFQDFKFVIKATNGTKESIKLTNKCKGYISKKKTFIINSKEPIVEDPQNKIAIHSRMGVPIKVGDKFIGYIIVDHPHYNFLTDFHEIFLSSIASQIAIALENSMLYKQIERAAQYDALIGVYNRKTFYNIIEERLASGTVNKYAIVMIDLDNFKQINDTLGHQFGDKVLIETAGIISSRLKEEDIIARYGGEELILYLNCNNDERNIYEEIDEIRNAISNHIVSKEGANTSITASFGVAFYPLDGENLERVINSADKLLYKAKSEGKNKVEISQMFIKESLTAKR</sequence>
<dbReference type="Pfam" id="PF00990">
    <property type="entry name" value="GGDEF"/>
    <property type="match status" value="1"/>
</dbReference>